<dbReference type="PANTHER" id="PTHR31893:SF5">
    <property type="entry name" value="TRANSMEMBRANE PROTEIN 151 HOMOLOG"/>
    <property type="match status" value="1"/>
</dbReference>
<comment type="subcellular location">
    <subcellularLocation>
        <location evidence="1">Membrane</location>
        <topology evidence="1">Multi-pass membrane protein</topology>
    </subcellularLocation>
</comment>
<evidence type="ECO:0000256" key="4">
    <source>
        <dbReference type="ARBA" id="ARBA00022989"/>
    </source>
</evidence>
<dbReference type="InterPro" id="IPR026767">
    <property type="entry name" value="Tmem151"/>
</dbReference>
<dbReference type="AlphaFoldDB" id="A0A210QET0"/>
<dbReference type="Pfam" id="PF14857">
    <property type="entry name" value="TMEM151"/>
    <property type="match status" value="1"/>
</dbReference>
<dbReference type="GO" id="GO:0016020">
    <property type="term" value="C:membrane"/>
    <property type="evidence" value="ECO:0007669"/>
    <property type="project" value="UniProtKB-SubCell"/>
</dbReference>
<dbReference type="Proteomes" id="UP000242188">
    <property type="component" value="Unassembled WGS sequence"/>
</dbReference>
<evidence type="ECO:0000313" key="9">
    <source>
        <dbReference type="Proteomes" id="UP000242188"/>
    </source>
</evidence>
<evidence type="ECO:0000256" key="1">
    <source>
        <dbReference type="ARBA" id="ARBA00004141"/>
    </source>
</evidence>
<accession>A0A210QET0</accession>
<comment type="similarity">
    <text evidence="2">Belongs to the TMEM151 family.</text>
</comment>
<dbReference type="OrthoDB" id="190434at2759"/>
<keyword evidence="4 7" id="KW-1133">Transmembrane helix</keyword>
<organism evidence="8 9">
    <name type="scientific">Mizuhopecten yessoensis</name>
    <name type="common">Japanese scallop</name>
    <name type="synonym">Patinopecten yessoensis</name>
    <dbReference type="NCBI Taxonomy" id="6573"/>
    <lineage>
        <taxon>Eukaryota</taxon>
        <taxon>Metazoa</taxon>
        <taxon>Spiralia</taxon>
        <taxon>Lophotrochozoa</taxon>
        <taxon>Mollusca</taxon>
        <taxon>Bivalvia</taxon>
        <taxon>Autobranchia</taxon>
        <taxon>Pteriomorphia</taxon>
        <taxon>Pectinida</taxon>
        <taxon>Pectinoidea</taxon>
        <taxon>Pectinidae</taxon>
        <taxon>Mizuhopecten</taxon>
    </lineage>
</organism>
<dbReference type="PANTHER" id="PTHR31893">
    <property type="entry name" value="TRANSMEMBRANE PROTEIN 151 HOMOLOG"/>
    <property type="match status" value="1"/>
</dbReference>
<evidence type="ECO:0000256" key="2">
    <source>
        <dbReference type="ARBA" id="ARBA00009583"/>
    </source>
</evidence>
<feature type="compositionally biased region" description="Polar residues" evidence="6">
    <location>
        <begin position="584"/>
        <end position="603"/>
    </location>
</feature>
<sequence length="603" mass="68496">MSVVIALSHTNGSAITVQSPHYTTCRLLQLSQQRPIKQSFFGSLRRDAHWKCLILTVLICGCLGAIAWCRVAIITTVVVSYYGSRRSDKTITQSSPCEDGYIYIPVAFVIMLYLVYLVECWHSHTRIELHHKVDVGTVYEKISNMRNAIPILWWKALCYHYVRKTRHVTRYRNGDSFTTTQVYYERINSHTAGSAFNFSQCGIKDMSSIPFGLEDYPATKIKFSKGFSFASVDAECEFDEQRSRFFRENERRDDYMETREGMDLLNVNFKEYMITFADPNNLPWYVSHVIFWIASCLLMSWPLRVIIEFKTAYVHYHVHKVFGTNYVECEPPDPIAQLTRVNTMTSTDLEFTIQNNYALVPSYSEALLMASNGTYEVPDANGNVTSPIYGAKRSVTYGSLSSATKQDALQRLPSGPISPSLRRCHSYTIVNGGLVIQNDMQIDLRFPSRPRRKSRLLIGPWRRDDTSSNPISSPSSPQECMVAINTQTSTVRVLGLNRSPRTKSKSNPETSTVRSLNLERRTCAFPLRSPSAHSMGPSMVRSARSGLSEDSLPCYDDALSMDTPLFENENDSAFSSRLIRTESARQPSTSQRQQCRTIMETSL</sequence>
<evidence type="ECO:0000256" key="5">
    <source>
        <dbReference type="ARBA" id="ARBA00023136"/>
    </source>
</evidence>
<feature type="transmembrane region" description="Helical" evidence="7">
    <location>
        <begin position="53"/>
        <end position="82"/>
    </location>
</feature>
<dbReference type="STRING" id="6573.A0A210QET0"/>
<dbReference type="EMBL" id="NEDP02003995">
    <property type="protein sequence ID" value="OWF47225.1"/>
    <property type="molecule type" value="Genomic_DNA"/>
</dbReference>
<keyword evidence="9" id="KW-1185">Reference proteome</keyword>
<comment type="caution">
    <text evidence="8">The sequence shown here is derived from an EMBL/GenBank/DDBJ whole genome shotgun (WGS) entry which is preliminary data.</text>
</comment>
<protein>
    <submittedName>
        <fullName evidence="8">Transmembrane protein 151B</fullName>
    </submittedName>
</protein>
<evidence type="ECO:0000256" key="7">
    <source>
        <dbReference type="SAM" id="Phobius"/>
    </source>
</evidence>
<feature type="region of interest" description="Disordered" evidence="6">
    <location>
        <begin position="580"/>
        <end position="603"/>
    </location>
</feature>
<feature type="transmembrane region" description="Helical" evidence="7">
    <location>
        <begin position="102"/>
        <end position="122"/>
    </location>
</feature>
<feature type="transmembrane region" description="Helical" evidence="7">
    <location>
        <begin position="282"/>
        <end position="303"/>
    </location>
</feature>
<keyword evidence="5 7" id="KW-0472">Membrane</keyword>
<reference evidence="8 9" key="1">
    <citation type="journal article" date="2017" name="Nat. Ecol. Evol.">
        <title>Scallop genome provides insights into evolution of bilaterian karyotype and development.</title>
        <authorList>
            <person name="Wang S."/>
            <person name="Zhang J."/>
            <person name="Jiao W."/>
            <person name="Li J."/>
            <person name="Xun X."/>
            <person name="Sun Y."/>
            <person name="Guo X."/>
            <person name="Huan P."/>
            <person name="Dong B."/>
            <person name="Zhang L."/>
            <person name="Hu X."/>
            <person name="Sun X."/>
            <person name="Wang J."/>
            <person name="Zhao C."/>
            <person name="Wang Y."/>
            <person name="Wang D."/>
            <person name="Huang X."/>
            <person name="Wang R."/>
            <person name="Lv J."/>
            <person name="Li Y."/>
            <person name="Zhang Z."/>
            <person name="Liu B."/>
            <person name="Lu W."/>
            <person name="Hui Y."/>
            <person name="Liang J."/>
            <person name="Zhou Z."/>
            <person name="Hou R."/>
            <person name="Li X."/>
            <person name="Liu Y."/>
            <person name="Li H."/>
            <person name="Ning X."/>
            <person name="Lin Y."/>
            <person name="Zhao L."/>
            <person name="Xing Q."/>
            <person name="Dou J."/>
            <person name="Li Y."/>
            <person name="Mao J."/>
            <person name="Guo H."/>
            <person name="Dou H."/>
            <person name="Li T."/>
            <person name="Mu C."/>
            <person name="Jiang W."/>
            <person name="Fu Q."/>
            <person name="Fu X."/>
            <person name="Miao Y."/>
            <person name="Liu J."/>
            <person name="Yu Q."/>
            <person name="Li R."/>
            <person name="Liao H."/>
            <person name="Li X."/>
            <person name="Kong Y."/>
            <person name="Jiang Z."/>
            <person name="Chourrout D."/>
            <person name="Li R."/>
            <person name="Bao Z."/>
        </authorList>
    </citation>
    <scope>NUCLEOTIDE SEQUENCE [LARGE SCALE GENOMIC DNA]</scope>
    <source>
        <strain evidence="8 9">PY_sf001</strain>
    </source>
</reference>
<gene>
    <name evidence="8" type="ORF">KP79_PYT10644</name>
</gene>
<evidence type="ECO:0000256" key="6">
    <source>
        <dbReference type="SAM" id="MobiDB-lite"/>
    </source>
</evidence>
<evidence type="ECO:0000313" key="8">
    <source>
        <dbReference type="EMBL" id="OWF47225.1"/>
    </source>
</evidence>
<evidence type="ECO:0000256" key="3">
    <source>
        <dbReference type="ARBA" id="ARBA00022692"/>
    </source>
</evidence>
<name>A0A210QET0_MIZYE</name>
<keyword evidence="3 7" id="KW-0812">Transmembrane</keyword>
<proteinExistence type="inferred from homology"/>